<dbReference type="SUPFAM" id="SSF51569">
    <property type="entry name" value="Aldolase"/>
    <property type="match status" value="1"/>
</dbReference>
<evidence type="ECO:0000313" key="10">
    <source>
        <dbReference type="EMBL" id="VFU16065.1"/>
    </source>
</evidence>
<dbReference type="AlphaFoldDB" id="A0A485M512"/>
<dbReference type="EC" id="2.2.1.2" evidence="10"/>
<dbReference type="GO" id="GO:0006096">
    <property type="term" value="P:glycolytic process"/>
    <property type="evidence" value="ECO:0007669"/>
    <property type="project" value="InterPro"/>
</dbReference>
<dbReference type="GO" id="GO:0006098">
    <property type="term" value="P:pentose-phosphate shunt"/>
    <property type="evidence" value="ECO:0007669"/>
    <property type="project" value="UniProtKB-UniPathway"/>
</dbReference>
<dbReference type="GO" id="GO:0006094">
    <property type="term" value="P:gluconeogenesis"/>
    <property type="evidence" value="ECO:0007669"/>
    <property type="project" value="InterPro"/>
</dbReference>
<dbReference type="PRINTS" id="PR00662">
    <property type="entry name" value="G6PISOMERASE"/>
</dbReference>
<organism evidence="10">
    <name type="scientific">anaerobic digester metagenome</name>
    <dbReference type="NCBI Taxonomy" id="1263854"/>
    <lineage>
        <taxon>unclassified sequences</taxon>
        <taxon>metagenomes</taxon>
        <taxon>ecological metagenomes</taxon>
    </lineage>
</organism>
<dbReference type="EMBL" id="CAADRM010000115">
    <property type="protein sequence ID" value="VFU16065.1"/>
    <property type="molecule type" value="Genomic_DNA"/>
</dbReference>
<protein>
    <submittedName>
        <fullName evidence="10">Transaldolase</fullName>
        <ecNumber evidence="10">2.2.1.2</ecNumber>
    </submittedName>
</protein>
<evidence type="ECO:0000256" key="7">
    <source>
        <dbReference type="ARBA" id="ARBA00023126"/>
    </source>
</evidence>
<evidence type="ECO:0000256" key="3">
    <source>
        <dbReference type="ARBA" id="ARBA00004959"/>
    </source>
</evidence>
<dbReference type="PROSITE" id="PS51463">
    <property type="entry name" value="P_GLUCOSE_ISOMERASE_3"/>
    <property type="match status" value="1"/>
</dbReference>
<dbReference type="CDD" id="cd05015">
    <property type="entry name" value="SIS_PGI_1"/>
    <property type="match status" value="1"/>
</dbReference>
<comment type="function">
    <text evidence="1">Transaldolase is important for the balance of metabolites in the pentose-phosphate pathway.</text>
</comment>
<dbReference type="InterPro" id="IPR035476">
    <property type="entry name" value="SIS_PGI_1"/>
</dbReference>
<dbReference type="InterPro" id="IPR013785">
    <property type="entry name" value="Aldolase_TIM"/>
</dbReference>
<dbReference type="GO" id="GO:0004347">
    <property type="term" value="F:glucose-6-phosphate isomerase activity"/>
    <property type="evidence" value="ECO:0007669"/>
    <property type="project" value="InterPro"/>
</dbReference>
<proteinExistence type="inferred from homology"/>
<keyword evidence="8" id="KW-0704">Schiff base</keyword>
<evidence type="ECO:0000256" key="4">
    <source>
        <dbReference type="ARBA" id="ARBA00008426"/>
    </source>
</evidence>
<dbReference type="GO" id="GO:0004801">
    <property type="term" value="F:transaldolase activity"/>
    <property type="evidence" value="ECO:0007669"/>
    <property type="project" value="UniProtKB-EC"/>
</dbReference>
<dbReference type="InterPro" id="IPR001585">
    <property type="entry name" value="TAL/FSA"/>
</dbReference>
<evidence type="ECO:0000256" key="6">
    <source>
        <dbReference type="ARBA" id="ARBA00022679"/>
    </source>
</evidence>
<dbReference type="GO" id="GO:0005737">
    <property type="term" value="C:cytoplasm"/>
    <property type="evidence" value="ECO:0007669"/>
    <property type="project" value="UniProtKB-SubCell"/>
</dbReference>
<evidence type="ECO:0000256" key="2">
    <source>
        <dbReference type="ARBA" id="ARBA00004496"/>
    </source>
</evidence>
<dbReference type="InterPro" id="IPR046348">
    <property type="entry name" value="SIS_dom_sf"/>
</dbReference>
<dbReference type="InterPro" id="IPR018225">
    <property type="entry name" value="Transaldolase_AS"/>
</dbReference>
<dbReference type="CDD" id="cd00955">
    <property type="entry name" value="Transaldolase_like"/>
    <property type="match status" value="1"/>
</dbReference>
<dbReference type="PANTHER" id="PTHR10683">
    <property type="entry name" value="TRANSALDOLASE"/>
    <property type="match status" value="1"/>
</dbReference>
<dbReference type="Pfam" id="PF00342">
    <property type="entry name" value="PGI"/>
    <property type="match status" value="1"/>
</dbReference>
<dbReference type="HAMAP" id="MF_00493">
    <property type="entry name" value="Transaldolase_2"/>
    <property type="match status" value="1"/>
</dbReference>
<evidence type="ECO:0000256" key="5">
    <source>
        <dbReference type="ARBA" id="ARBA00022490"/>
    </source>
</evidence>
<comment type="catalytic activity">
    <reaction evidence="9">
        <text>D-sedoheptulose 7-phosphate + D-glyceraldehyde 3-phosphate = D-erythrose 4-phosphate + beta-D-fructose 6-phosphate</text>
        <dbReference type="Rhea" id="RHEA:17053"/>
        <dbReference type="ChEBI" id="CHEBI:16897"/>
        <dbReference type="ChEBI" id="CHEBI:57483"/>
        <dbReference type="ChEBI" id="CHEBI:57634"/>
        <dbReference type="ChEBI" id="CHEBI:59776"/>
        <dbReference type="EC" id="2.2.1.2"/>
    </reaction>
</comment>
<dbReference type="Gene3D" id="3.40.50.10490">
    <property type="entry name" value="Glucose-6-phosphate isomerase like protein, domain 1"/>
    <property type="match status" value="3"/>
</dbReference>
<keyword evidence="7" id="KW-0570">Pentose shunt</keyword>
<keyword evidence="5" id="KW-0963">Cytoplasm</keyword>
<evidence type="ECO:0000256" key="1">
    <source>
        <dbReference type="ARBA" id="ARBA00003518"/>
    </source>
</evidence>
<reference evidence="10" key="1">
    <citation type="submission" date="2019-03" db="EMBL/GenBank/DDBJ databases">
        <authorList>
            <person name="Hao L."/>
        </authorList>
    </citation>
    <scope>NUCLEOTIDE SEQUENCE</scope>
</reference>
<dbReference type="GO" id="GO:0097367">
    <property type="term" value="F:carbohydrate derivative binding"/>
    <property type="evidence" value="ECO:0007669"/>
    <property type="project" value="InterPro"/>
</dbReference>
<name>A0A485M512_9ZZZZ</name>
<dbReference type="InterPro" id="IPR004732">
    <property type="entry name" value="Transaldolase_2"/>
</dbReference>
<evidence type="ECO:0000256" key="9">
    <source>
        <dbReference type="ARBA" id="ARBA00048810"/>
    </source>
</evidence>
<comment type="subcellular location">
    <subcellularLocation>
        <location evidence="2">Cytoplasm</location>
    </subcellularLocation>
</comment>
<sequence length="929" mass="101234">MAKLHTLAQIGQSIWFDYIRRSLINSGELKALIDQGIRGVTSNPTIFEKAIAGSSDYDDDLAALAREGLSIEDIYERLALDDIARTADLFRKVYDETGGLDGYVSIEVSPELAYDTEKTIQEARGLFSTLNRPNIMIKVPATREGVPAIETLIAEGINVNVTLLFSVQRYEEVAYAYLNGLERLKATGKDISRVASVASFFVSRVDTSLDPELEKRSFSDLIGKIAVANAKVAYGLFREIFSGPRWQALQQQGARPQRLLWASTGTKNPKYPDTLYVDELIGPHTVNTLPPATLKAYLDHGKMEKTLDAGFDEARDQIARLTEAGIDLDAVTTKLQNDGVDLFAGSFRSLMDSIAAKRRAIISRWHQMTITSGDLKAKVDARLQEMDKSGVMSRIYARDYTVWSRSPKEITNRLAWLSLPSDILDSADGMEQFARDIVSKGYTRALLLGMGGSSLAPEVMRAVFGVREGYLDLVVIDSTDPDFLAAESRKIDPAKTLFIVSTKSGTTVETLSFFKYFYTTTADALGAENAGEHFIAITDPGSPLVETARTYGFRNIFLNEPDLGGRYSALSHFGLVPAALIGADIKSLLDRALVMTENCQAGGCTPEGANSGGTLGALLGEAALAGRNKVTFFLSPAIASFGDWVEQLIAESTGKEGKGIVPIVRENPGSPGHYRSDRLFVSLRLEGDDTHEALLGELEKAGHPVVRIVLHDRYDIGGQFYLWEMATSLAGYILGINPFDQPDVEAAKKRASEAMERFRATGALPAPAPALQDGYISVYGDVQAGTLSDALASFLAEARSASYVAIQAYLPPAGEIGKALDSLCTKIRDTFRIAVMSGYGPRYLHSTGQLHKGDEGRGLFIQITRSVFDDLAIPDEPGSRQSTISFGTLKSAQALGDWNALKEKGRKVLRLHILDKNIQAALKRIAESL</sequence>
<dbReference type="NCBIfam" id="NF007080">
    <property type="entry name" value="PRK09533.1"/>
    <property type="match status" value="1"/>
</dbReference>
<dbReference type="NCBIfam" id="NF002881">
    <property type="entry name" value="PRK03343.1"/>
    <property type="match status" value="1"/>
</dbReference>
<dbReference type="SUPFAM" id="SSF53697">
    <property type="entry name" value="SIS domain"/>
    <property type="match status" value="1"/>
</dbReference>
<gene>
    <name evidence="10" type="primary">tal</name>
    <name evidence="10" type="ORF">SCFA_500005</name>
</gene>
<dbReference type="PANTHER" id="PTHR10683:SF31">
    <property type="entry name" value="TRANSALDOLASE"/>
    <property type="match status" value="1"/>
</dbReference>
<accession>A0A485M512</accession>
<comment type="similarity">
    <text evidence="4">Belongs to the transaldolase family. Type 2 subfamily.</text>
</comment>
<evidence type="ECO:0000256" key="8">
    <source>
        <dbReference type="ARBA" id="ARBA00023270"/>
    </source>
</evidence>
<dbReference type="Pfam" id="PF00923">
    <property type="entry name" value="TAL_FSA"/>
    <property type="match status" value="1"/>
</dbReference>
<dbReference type="NCBIfam" id="TIGR00876">
    <property type="entry name" value="tal_mycobact"/>
    <property type="match status" value="1"/>
</dbReference>
<dbReference type="Gene3D" id="3.20.20.70">
    <property type="entry name" value="Aldolase class I"/>
    <property type="match status" value="1"/>
</dbReference>
<dbReference type="PROSITE" id="PS00958">
    <property type="entry name" value="TRANSALDOLASE_2"/>
    <property type="match status" value="1"/>
</dbReference>
<keyword evidence="6 10" id="KW-0808">Transferase</keyword>
<dbReference type="UniPathway" id="UPA00115"/>
<dbReference type="PROSITE" id="PS01054">
    <property type="entry name" value="TRANSALDOLASE_1"/>
    <property type="match status" value="1"/>
</dbReference>
<dbReference type="InterPro" id="IPR001672">
    <property type="entry name" value="G6P_Isomerase"/>
</dbReference>
<comment type="pathway">
    <text evidence="3">Carbohydrate degradation; pentose phosphate pathway.</text>
</comment>